<name>A0AA38XLJ5_9EURO</name>
<protein>
    <submittedName>
        <fullName evidence="2">Uncharacterized protein</fullName>
    </submittedName>
</protein>
<comment type="caution">
    <text evidence="2">The sequence shown here is derived from an EMBL/GenBank/DDBJ whole genome shotgun (WGS) entry which is preliminary data.</text>
</comment>
<keyword evidence="3" id="KW-1185">Reference proteome</keyword>
<proteinExistence type="predicted"/>
<gene>
    <name evidence="2" type="ORF">H2200_001645</name>
</gene>
<evidence type="ECO:0000256" key="1">
    <source>
        <dbReference type="SAM" id="MobiDB-lite"/>
    </source>
</evidence>
<feature type="compositionally biased region" description="Basic and acidic residues" evidence="1">
    <location>
        <begin position="117"/>
        <end position="130"/>
    </location>
</feature>
<evidence type="ECO:0000313" key="3">
    <source>
        <dbReference type="Proteomes" id="UP001172673"/>
    </source>
</evidence>
<dbReference type="AlphaFoldDB" id="A0AA38XLJ5"/>
<dbReference type="EMBL" id="JAPDRK010000002">
    <property type="protein sequence ID" value="KAJ9615570.1"/>
    <property type="molecule type" value="Genomic_DNA"/>
</dbReference>
<feature type="region of interest" description="Disordered" evidence="1">
    <location>
        <begin position="25"/>
        <end position="269"/>
    </location>
</feature>
<reference evidence="2" key="1">
    <citation type="submission" date="2022-10" db="EMBL/GenBank/DDBJ databases">
        <title>Culturing micro-colonial fungi from biological soil crusts in the Mojave desert and describing Neophaeococcomyces mojavensis, and introducing the new genera and species Taxawa tesnikishii.</title>
        <authorList>
            <person name="Kurbessoian T."/>
            <person name="Stajich J.E."/>
        </authorList>
    </citation>
    <scope>NUCLEOTIDE SEQUENCE</scope>
    <source>
        <strain evidence="2">TK_41</strain>
    </source>
</reference>
<sequence length="269" mass="29901">MENGSIQPRWDEVALPAGRTLNASRAMYESLRQPPRSSSGSGYPGFPPQPIAPYPAEVRANPESELLPPTQRPIQPRPPRSTDSPIPPTTNGEQFRILRPFAPPEPPGDRRRKRGRPTKEEAEERDRRLAETGQTYEPKKRPAKKSRPSETPSSFSEPFHSTSPNMSTPLLQQIQPREEASSGKRRARRLREEEELSRPALSKSPPDDSGDGRSTDAAQSPSDRLLARTERSSQAVAPASRDTQQIQSPFPEPYSGLRQDDPPPRPPSA</sequence>
<feature type="compositionally biased region" description="Polar residues" evidence="1">
    <location>
        <begin position="165"/>
        <end position="175"/>
    </location>
</feature>
<evidence type="ECO:0000313" key="2">
    <source>
        <dbReference type="EMBL" id="KAJ9615570.1"/>
    </source>
</evidence>
<dbReference type="Proteomes" id="UP001172673">
    <property type="component" value="Unassembled WGS sequence"/>
</dbReference>
<organism evidence="2 3">
    <name type="scientific">Cladophialophora chaetospira</name>
    <dbReference type="NCBI Taxonomy" id="386627"/>
    <lineage>
        <taxon>Eukaryota</taxon>
        <taxon>Fungi</taxon>
        <taxon>Dikarya</taxon>
        <taxon>Ascomycota</taxon>
        <taxon>Pezizomycotina</taxon>
        <taxon>Eurotiomycetes</taxon>
        <taxon>Chaetothyriomycetidae</taxon>
        <taxon>Chaetothyriales</taxon>
        <taxon>Herpotrichiellaceae</taxon>
        <taxon>Cladophialophora</taxon>
    </lineage>
</organism>
<feature type="compositionally biased region" description="Low complexity" evidence="1">
    <location>
        <begin position="149"/>
        <end position="164"/>
    </location>
</feature>
<feature type="compositionally biased region" description="Polar residues" evidence="1">
    <location>
        <begin position="81"/>
        <end position="93"/>
    </location>
</feature>
<accession>A0AA38XLJ5</accession>